<name>A0A195ENH5_9HYME</name>
<feature type="compositionally biased region" description="Basic and acidic residues" evidence="7">
    <location>
        <begin position="214"/>
        <end position="231"/>
    </location>
</feature>
<sequence length="238" mass="27232">MFCKIKTKRPRSAEVAFEEANRSIDPVDGKNSGSVDDAFLKRGKGDTRQVKQTRDKIKQYQKKIEQSLEKERLLAKELLKNGKKDRALLLLRKKKYQEQVLTRADGQLENLERMVHDLEFAQVEMKVVDGLKTGNTALKQLHALLSIDEIEKVMDETREGIEKQTEIDEVLTSTFAIEEEIDESEIEAELDALMEADINEKAPEISKDVLLPDVPKELPEEEKSRTKEKIQEPIAVMA</sequence>
<evidence type="ECO:0000256" key="1">
    <source>
        <dbReference type="ARBA" id="ARBA00004608"/>
    </source>
</evidence>
<comment type="similarity">
    <text evidence="2">Belongs to the SNF7 family.</text>
</comment>
<reference evidence="8 9" key="1">
    <citation type="submission" date="2015-09" db="EMBL/GenBank/DDBJ databases">
        <title>Trachymyrmex cornetzi WGS genome.</title>
        <authorList>
            <person name="Nygaard S."/>
            <person name="Hu H."/>
            <person name="Boomsma J."/>
            <person name="Zhang G."/>
        </authorList>
    </citation>
    <scope>NUCLEOTIDE SEQUENCE [LARGE SCALE GENOMIC DNA]</scope>
    <source>
        <strain evidence="8">Tcor2-1</strain>
        <tissue evidence="8">Whole body</tissue>
    </source>
</reference>
<accession>A0A195ENH5</accession>
<proteinExistence type="inferred from homology"/>
<evidence type="ECO:0000256" key="6">
    <source>
        <dbReference type="ARBA" id="ARBA00023136"/>
    </source>
</evidence>
<feature type="compositionally biased region" description="Basic and acidic residues" evidence="7">
    <location>
        <begin position="38"/>
        <end position="54"/>
    </location>
</feature>
<dbReference type="InterPro" id="IPR005024">
    <property type="entry name" value="Snf7_fam"/>
</dbReference>
<dbReference type="GO" id="GO:0032511">
    <property type="term" value="P:late endosome to vacuole transport via multivesicular body sorting pathway"/>
    <property type="evidence" value="ECO:0007669"/>
    <property type="project" value="TreeGrafter"/>
</dbReference>
<evidence type="ECO:0000256" key="4">
    <source>
        <dbReference type="ARBA" id="ARBA00022753"/>
    </source>
</evidence>
<dbReference type="GO" id="GO:0000815">
    <property type="term" value="C:ESCRT III complex"/>
    <property type="evidence" value="ECO:0007669"/>
    <property type="project" value="TreeGrafter"/>
</dbReference>
<keyword evidence="9" id="KW-1185">Reference proteome</keyword>
<comment type="subcellular location">
    <subcellularLocation>
        <location evidence="1">Endosome membrane</location>
    </subcellularLocation>
</comment>
<evidence type="ECO:0000256" key="2">
    <source>
        <dbReference type="ARBA" id="ARBA00006190"/>
    </source>
</evidence>
<dbReference type="GO" id="GO:0015031">
    <property type="term" value="P:protein transport"/>
    <property type="evidence" value="ECO:0007669"/>
    <property type="project" value="UniProtKB-KW"/>
</dbReference>
<feature type="region of interest" description="Disordered" evidence="7">
    <location>
        <begin position="209"/>
        <end position="238"/>
    </location>
</feature>
<keyword evidence="6" id="KW-0472">Membrane</keyword>
<evidence type="ECO:0000256" key="3">
    <source>
        <dbReference type="ARBA" id="ARBA00022448"/>
    </source>
</evidence>
<protein>
    <submittedName>
        <fullName evidence="8">Charged multivesicular body protein 6</fullName>
    </submittedName>
</protein>
<keyword evidence="5" id="KW-0653">Protein transport</keyword>
<evidence type="ECO:0000313" key="9">
    <source>
        <dbReference type="Proteomes" id="UP000078492"/>
    </source>
</evidence>
<dbReference type="GO" id="GO:0006900">
    <property type="term" value="P:vesicle budding from membrane"/>
    <property type="evidence" value="ECO:0007669"/>
    <property type="project" value="TreeGrafter"/>
</dbReference>
<dbReference type="STRING" id="471704.A0A195ENH5"/>
<dbReference type="Gene3D" id="6.10.250.1710">
    <property type="match status" value="1"/>
</dbReference>
<dbReference type="Proteomes" id="UP000078492">
    <property type="component" value="Unassembled WGS sequence"/>
</dbReference>
<dbReference type="GO" id="GO:0005771">
    <property type="term" value="C:multivesicular body"/>
    <property type="evidence" value="ECO:0007669"/>
    <property type="project" value="TreeGrafter"/>
</dbReference>
<organism evidence="8 9">
    <name type="scientific">Trachymyrmex cornetzi</name>
    <dbReference type="NCBI Taxonomy" id="471704"/>
    <lineage>
        <taxon>Eukaryota</taxon>
        <taxon>Metazoa</taxon>
        <taxon>Ecdysozoa</taxon>
        <taxon>Arthropoda</taxon>
        <taxon>Hexapoda</taxon>
        <taxon>Insecta</taxon>
        <taxon>Pterygota</taxon>
        <taxon>Neoptera</taxon>
        <taxon>Endopterygota</taxon>
        <taxon>Hymenoptera</taxon>
        <taxon>Apocrita</taxon>
        <taxon>Aculeata</taxon>
        <taxon>Formicoidea</taxon>
        <taxon>Formicidae</taxon>
        <taxon>Myrmicinae</taxon>
        <taxon>Trachymyrmex</taxon>
    </lineage>
</organism>
<keyword evidence="4" id="KW-0967">Endosome</keyword>
<dbReference type="EMBL" id="KQ978625">
    <property type="protein sequence ID" value="KYN29696.1"/>
    <property type="molecule type" value="Genomic_DNA"/>
</dbReference>
<dbReference type="AlphaFoldDB" id="A0A195ENH5"/>
<keyword evidence="3" id="KW-0813">Transport</keyword>
<evidence type="ECO:0000256" key="5">
    <source>
        <dbReference type="ARBA" id="ARBA00022927"/>
    </source>
</evidence>
<evidence type="ECO:0000256" key="7">
    <source>
        <dbReference type="SAM" id="MobiDB-lite"/>
    </source>
</evidence>
<feature type="region of interest" description="Disordered" evidence="7">
    <location>
        <begin position="26"/>
        <end position="54"/>
    </location>
</feature>
<dbReference type="PANTHER" id="PTHR22761">
    <property type="entry name" value="CHARGED MULTIVESICULAR BODY PROTEIN"/>
    <property type="match status" value="1"/>
</dbReference>
<gene>
    <name evidence="8" type="ORF">ALC57_00959</name>
</gene>
<dbReference type="PANTHER" id="PTHR22761:SF5">
    <property type="entry name" value="CHARGED MULTIVESICULAR BODY PROTEIN 6"/>
    <property type="match status" value="1"/>
</dbReference>
<evidence type="ECO:0000313" key="8">
    <source>
        <dbReference type="EMBL" id="KYN29696.1"/>
    </source>
</evidence>
<dbReference type="Pfam" id="PF03357">
    <property type="entry name" value="Snf7"/>
    <property type="match status" value="1"/>
</dbReference>
<dbReference type="Gene3D" id="1.10.287.1060">
    <property type="entry name" value="ESAT-6-like"/>
    <property type="match status" value="1"/>
</dbReference>